<dbReference type="Pfam" id="PF13193">
    <property type="entry name" value="AMP-binding_C"/>
    <property type="match status" value="1"/>
</dbReference>
<keyword evidence="5" id="KW-0067">ATP-binding</keyword>
<dbReference type="GO" id="GO:0005524">
    <property type="term" value="F:ATP binding"/>
    <property type="evidence" value="ECO:0007669"/>
    <property type="project" value="UniProtKB-KW"/>
</dbReference>
<dbReference type="PANTHER" id="PTHR24096">
    <property type="entry name" value="LONG-CHAIN-FATTY-ACID--COA LIGASE"/>
    <property type="match status" value="1"/>
</dbReference>
<dbReference type="Pfam" id="PF00501">
    <property type="entry name" value="AMP-binding"/>
    <property type="match status" value="1"/>
</dbReference>
<gene>
    <name evidence="11" type="ORF">SORBI_3001G189300</name>
</gene>
<dbReference type="InterPro" id="IPR045851">
    <property type="entry name" value="AMP-bd_C_sf"/>
</dbReference>
<protein>
    <recommendedName>
        <fullName evidence="2">4-coumarate--CoA ligase</fullName>
        <ecNumber evidence="2">6.2.1.12</ecNumber>
    </recommendedName>
</protein>
<dbReference type="FunFam" id="3.30.300.30:FF:000007">
    <property type="entry name" value="4-coumarate--CoA ligase 2"/>
    <property type="match status" value="1"/>
</dbReference>
<comment type="similarity">
    <text evidence="1">Belongs to the ATP-dependent AMP-binding enzyme family.</text>
</comment>
<proteinExistence type="inferred from homology"/>
<evidence type="ECO:0000256" key="2">
    <source>
        <dbReference type="ARBA" id="ARBA00012959"/>
    </source>
</evidence>
<evidence type="ECO:0000256" key="4">
    <source>
        <dbReference type="ARBA" id="ARBA00022741"/>
    </source>
</evidence>
<organism evidence="11 12">
    <name type="scientific">Sorghum bicolor</name>
    <name type="common">Sorghum</name>
    <name type="synonym">Sorghum vulgare</name>
    <dbReference type="NCBI Taxonomy" id="4558"/>
    <lineage>
        <taxon>Eukaryota</taxon>
        <taxon>Viridiplantae</taxon>
        <taxon>Streptophyta</taxon>
        <taxon>Embryophyta</taxon>
        <taxon>Tracheophyta</taxon>
        <taxon>Spermatophyta</taxon>
        <taxon>Magnoliopsida</taxon>
        <taxon>Liliopsida</taxon>
        <taxon>Poales</taxon>
        <taxon>Poaceae</taxon>
        <taxon>PACMAD clade</taxon>
        <taxon>Panicoideae</taxon>
        <taxon>Andropogonodae</taxon>
        <taxon>Andropogoneae</taxon>
        <taxon>Sorghinae</taxon>
        <taxon>Sorghum</taxon>
    </lineage>
</organism>
<reference evidence="12" key="2">
    <citation type="journal article" date="2018" name="Plant J.">
        <title>The Sorghum bicolor reference genome: improved assembly, gene annotations, a transcriptome atlas, and signatures of genome organization.</title>
        <authorList>
            <person name="McCormick R.F."/>
            <person name="Truong S.K."/>
            <person name="Sreedasyam A."/>
            <person name="Jenkins J."/>
            <person name="Shu S."/>
            <person name="Sims D."/>
            <person name="Kennedy M."/>
            <person name="Amirebrahimi M."/>
            <person name="Weers B.D."/>
            <person name="McKinley B."/>
            <person name="Mattison A."/>
            <person name="Morishige D.T."/>
            <person name="Grimwood J."/>
            <person name="Schmutz J."/>
            <person name="Mullet J.E."/>
        </authorList>
    </citation>
    <scope>NUCLEOTIDE SEQUENCE [LARGE SCALE GENOMIC DNA]</scope>
    <source>
        <strain evidence="12">cv. BTx623</strain>
    </source>
</reference>
<dbReference type="EC" id="6.2.1.12" evidence="2"/>
<dbReference type="OMA" id="QECHRIK"/>
<dbReference type="STRING" id="4558.A0A1B6QJR8"/>
<dbReference type="eggNOG" id="KOG1176">
    <property type="taxonomic scope" value="Eukaryota"/>
</dbReference>
<evidence type="ECO:0000256" key="1">
    <source>
        <dbReference type="ARBA" id="ARBA00006432"/>
    </source>
</evidence>
<dbReference type="InterPro" id="IPR025110">
    <property type="entry name" value="AMP-bd_C"/>
</dbReference>
<dbReference type="EMBL" id="CM000760">
    <property type="protein sequence ID" value="KXG38162.1"/>
    <property type="molecule type" value="Genomic_DNA"/>
</dbReference>
<evidence type="ECO:0000256" key="5">
    <source>
        <dbReference type="ARBA" id="ARBA00022840"/>
    </source>
</evidence>
<keyword evidence="4" id="KW-0547">Nucleotide-binding</keyword>
<evidence type="ECO:0000259" key="9">
    <source>
        <dbReference type="Pfam" id="PF00501"/>
    </source>
</evidence>
<sequence length="563" mass="58981">MDPQSGFCPSTRTFRSLRPPIPLPPEDAAVSFPSFAWSRLPSPLPAAHPAFVDASTGASLSFPALLARVRSLAAALRGGALGVALAKGDVALVLAPPSLDVPVLYLALLSLGAVVSPLSPVSAPADVARAVALCDPSVVFATSATVGSRLPAAASGKVSVILLDSPRFQSFLLHGHDDEPGAGAAAAAGVPVPTTPVEVVRQSDVAAIGYSSGTTGRTKAVAQSHSRLIASALQHRSPPTRRTPGGPAVVTLLGVPMFHSYGFHMLLRGVLMAETTVVVTATRGGAAAVLDAASRCGATQMFVAPPVVAAMARGGGGVGPEGFPDLLRIVCGGAPLSTAAASAFHERFPDIELFLALGSTEGGVISNMVYREESHRIRSAGRLCSGVEAKVVDIISGELLSTNEQGELCIRGPSVMLGYVGGDETSNQAFDSDGWLKTGDLCYFDEDGFLYVVDRLKDIIKYKAYQVAPTELEDVLHLIPGILDAAVISYPDEEVGQIPMAFVVRQNGSKNLTEDQIMEFVAKQVAPYKKIRKVCFVDSIPRLPSGKLLRRELHKHMTLNSRL</sequence>
<accession>A0A1B6QJR8</accession>
<dbReference type="InterPro" id="IPR000873">
    <property type="entry name" value="AMP-dep_synth/lig_dom"/>
</dbReference>
<dbReference type="Gene3D" id="3.30.300.30">
    <property type="match status" value="1"/>
</dbReference>
<dbReference type="GO" id="GO:0016405">
    <property type="term" value="F:CoA-ligase activity"/>
    <property type="evidence" value="ECO:0000318"/>
    <property type="project" value="GO_Central"/>
</dbReference>
<evidence type="ECO:0000313" key="11">
    <source>
        <dbReference type="EMBL" id="KXG38162.1"/>
    </source>
</evidence>
<evidence type="ECO:0000256" key="7">
    <source>
        <dbReference type="ARBA" id="ARBA00034223"/>
    </source>
</evidence>
<name>A0A1B6QJR8_SORBI</name>
<evidence type="ECO:0000259" key="10">
    <source>
        <dbReference type="Pfam" id="PF13193"/>
    </source>
</evidence>
<comment type="catalytic activity">
    <reaction evidence="8">
        <text>(E)-4-coumarate + ATP + CoA = (E)-4-coumaroyl-CoA + AMP + diphosphate</text>
        <dbReference type="Rhea" id="RHEA:19641"/>
        <dbReference type="ChEBI" id="CHEBI:12876"/>
        <dbReference type="ChEBI" id="CHEBI:30616"/>
        <dbReference type="ChEBI" id="CHEBI:33019"/>
        <dbReference type="ChEBI" id="CHEBI:57287"/>
        <dbReference type="ChEBI" id="CHEBI:85008"/>
        <dbReference type="ChEBI" id="CHEBI:456215"/>
        <dbReference type="EC" id="6.2.1.12"/>
    </reaction>
    <physiologicalReaction direction="left-to-right" evidence="8">
        <dbReference type="Rhea" id="RHEA:19642"/>
    </physiologicalReaction>
</comment>
<dbReference type="PANTHER" id="PTHR24096:SF346">
    <property type="entry name" value="4-COUMARATE--COA LIGASE-LIKE 7"/>
    <property type="match status" value="1"/>
</dbReference>
<dbReference type="GO" id="GO:0016207">
    <property type="term" value="F:4-coumarate-CoA ligase activity"/>
    <property type="evidence" value="ECO:0007669"/>
    <property type="project" value="UniProtKB-EC"/>
</dbReference>
<keyword evidence="3" id="KW-0436">Ligase</keyword>
<dbReference type="Gramene" id="KXG38162">
    <property type="protein sequence ID" value="KXG38162"/>
    <property type="gene ID" value="SORBI_3001G189300"/>
</dbReference>
<evidence type="ECO:0000256" key="8">
    <source>
        <dbReference type="ARBA" id="ARBA00034252"/>
    </source>
</evidence>
<dbReference type="InParanoid" id="A0A1B6QJR8"/>
<reference evidence="11 12" key="1">
    <citation type="journal article" date="2009" name="Nature">
        <title>The Sorghum bicolor genome and the diversification of grasses.</title>
        <authorList>
            <person name="Paterson A.H."/>
            <person name="Bowers J.E."/>
            <person name="Bruggmann R."/>
            <person name="Dubchak I."/>
            <person name="Grimwood J."/>
            <person name="Gundlach H."/>
            <person name="Haberer G."/>
            <person name="Hellsten U."/>
            <person name="Mitros T."/>
            <person name="Poliakov A."/>
            <person name="Schmutz J."/>
            <person name="Spannagl M."/>
            <person name="Tang H."/>
            <person name="Wang X."/>
            <person name="Wicker T."/>
            <person name="Bharti A.K."/>
            <person name="Chapman J."/>
            <person name="Feltus F.A."/>
            <person name="Gowik U."/>
            <person name="Grigoriev I.V."/>
            <person name="Lyons E."/>
            <person name="Maher C.A."/>
            <person name="Martis M."/>
            <person name="Narechania A."/>
            <person name="Otillar R.P."/>
            <person name="Penning B.W."/>
            <person name="Salamov A.A."/>
            <person name="Wang Y."/>
            <person name="Zhang L."/>
            <person name="Carpita N.C."/>
            <person name="Freeling M."/>
            <person name="Gingle A.R."/>
            <person name="Hash C.T."/>
            <person name="Keller B."/>
            <person name="Klein P."/>
            <person name="Kresovich S."/>
            <person name="McCann M.C."/>
            <person name="Ming R."/>
            <person name="Peterson D.G."/>
            <person name="Mehboob-ur-Rahman"/>
            <person name="Ware D."/>
            <person name="Westhoff P."/>
            <person name="Mayer K.F."/>
            <person name="Messing J."/>
            <person name="Rokhsar D.S."/>
        </authorList>
    </citation>
    <scope>NUCLEOTIDE SEQUENCE [LARGE SCALE GENOMIC DNA]</scope>
    <source>
        <strain evidence="12">cv. BTx623</strain>
    </source>
</reference>
<feature type="domain" description="AMP-binding enzyme C-terminal" evidence="10">
    <location>
        <begin position="471"/>
        <end position="547"/>
    </location>
</feature>
<feature type="domain" description="AMP-dependent synthetase/ligase" evidence="9">
    <location>
        <begin position="47"/>
        <end position="419"/>
    </location>
</feature>
<evidence type="ECO:0000256" key="6">
    <source>
        <dbReference type="ARBA" id="ARBA00034219"/>
    </source>
</evidence>
<comment type="catalytic activity">
    <reaction evidence="6">
        <text>(E)-4-coumarate + ATP + H(+) = (E)-4-coumaroyl-AMP + diphosphate</text>
        <dbReference type="Rhea" id="RHEA:72419"/>
        <dbReference type="ChEBI" id="CHEBI:12876"/>
        <dbReference type="ChEBI" id="CHEBI:15378"/>
        <dbReference type="ChEBI" id="CHEBI:30616"/>
        <dbReference type="ChEBI" id="CHEBI:33019"/>
        <dbReference type="ChEBI" id="CHEBI:192348"/>
    </reaction>
    <physiologicalReaction direction="left-to-right" evidence="6">
        <dbReference type="Rhea" id="RHEA:72420"/>
    </physiologicalReaction>
</comment>
<dbReference type="AlphaFoldDB" id="A0A1B6QJR8"/>
<evidence type="ECO:0000256" key="3">
    <source>
        <dbReference type="ARBA" id="ARBA00022598"/>
    </source>
</evidence>
<dbReference type="Gene3D" id="3.40.50.12780">
    <property type="entry name" value="N-terminal domain of ligase-like"/>
    <property type="match status" value="1"/>
</dbReference>
<comment type="catalytic activity">
    <reaction evidence="7">
        <text>(E)-4-coumaroyl-AMP + CoA = (E)-4-coumaroyl-CoA + AMP + H(+)</text>
        <dbReference type="Rhea" id="RHEA:72423"/>
        <dbReference type="ChEBI" id="CHEBI:15378"/>
        <dbReference type="ChEBI" id="CHEBI:57287"/>
        <dbReference type="ChEBI" id="CHEBI:85008"/>
        <dbReference type="ChEBI" id="CHEBI:192348"/>
        <dbReference type="ChEBI" id="CHEBI:456215"/>
    </reaction>
    <physiologicalReaction direction="left-to-right" evidence="7">
        <dbReference type="Rhea" id="RHEA:72424"/>
    </physiologicalReaction>
</comment>
<dbReference type="SUPFAM" id="SSF56801">
    <property type="entry name" value="Acetyl-CoA synthetase-like"/>
    <property type="match status" value="1"/>
</dbReference>
<dbReference type="InterPro" id="IPR042099">
    <property type="entry name" value="ANL_N_sf"/>
</dbReference>
<evidence type="ECO:0000313" key="12">
    <source>
        <dbReference type="Proteomes" id="UP000000768"/>
    </source>
</evidence>
<keyword evidence="12" id="KW-1185">Reference proteome</keyword>
<dbReference type="Proteomes" id="UP000000768">
    <property type="component" value="Chromosome 1"/>
</dbReference>
<dbReference type="OrthoDB" id="10253869at2759"/>